<protein>
    <submittedName>
        <fullName evidence="9">Membrane component of an ABC superfamily outer membrane-specific lipoprotein transporter</fullName>
    </submittedName>
</protein>
<dbReference type="OrthoDB" id="9808461at2"/>
<evidence type="ECO:0000256" key="2">
    <source>
        <dbReference type="ARBA" id="ARBA00005236"/>
    </source>
</evidence>
<dbReference type="EMBL" id="CP003315">
    <property type="protein sequence ID" value="AFA40968.1"/>
    <property type="molecule type" value="Genomic_DNA"/>
</dbReference>
<dbReference type="InterPro" id="IPR003838">
    <property type="entry name" value="ABC3_permease_C"/>
</dbReference>
<organism evidence="9 10">
    <name type="scientific">Wigglesworthia glossinidia endosymbiont of Glossina morsitans morsitans</name>
    <name type="common">Yale colony</name>
    <dbReference type="NCBI Taxonomy" id="1142511"/>
    <lineage>
        <taxon>Bacteria</taxon>
        <taxon>Pseudomonadati</taxon>
        <taxon>Pseudomonadota</taxon>
        <taxon>Gammaproteobacteria</taxon>
        <taxon>Enterobacterales</taxon>
        <taxon>Erwiniaceae</taxon>
        <taxon>Wigglesworthia</taxon>
    </lineage>
</organism>
<dbReference type="eggNOG" id="COG4591">
    <property type="taxonomic scope" value="Bacteria"/>
</dbReference>
<gene>
    <name evidence="9" type="primary">lolE</name>
    <name evidence="9" type="synonym">ycfW</name>
    <name evidence="9" type="ORF">WIGMOR_0108</name>
</gene>
<keyword evidence="6 7" id="KW-0472">Membrane</keyword>
<evidence type="ECO:0000313" key="9">
    <source>
        <dbReference type="EMBL" id="AFA40968.1"/>
    </source>
</evidence>
<accession>H6Q5R3</accession>
<dbReference type="Pfam" id="PF02687">
    <property type="entry name" value="FtsX"/>
    <property type="match status" value="1"/>
</dbReference>
<reference evidence="9 10" key="1">
    <citation type="journal article" date="2012" name="MBio">
        <title>Insight into the transmission biology and species-specific functional capabilities of tsetse (Diptera: glossinidae) obligate symbiont wigglesworthia.</title>
        <authorList>
            <person name="Rio R.V."/>
            <person name="Symula R.E."/>
            <person name="Wang J."/>
            <person name="Lohs C."/>
            <person name="Wu Y.N."/>
            <person name="Snyder A.K."/>
            <person name="Bjornson R.D."/>
            <person name="Oshima K."/>
            <person name="Biehl B.S."/>
            <person name="Perna N.T."/>
            <person name="Hattori M."/>
            <person name="Aksoy S."/>
        </authorList>
    </citation>
    <scope>NUCLEOTIDE SEQUENCE [LARGE SCALE GENOMIC DNA]</scope>
    <source>
        <strain evidence="9">WGM</strain>
    </source>
</reference>
<comment type="subcellular location">
    <subcellularLocation>
        <location evidence="1">Cell membrane</location>
        <topology evidence="1">Multi-pass membrane protein</topology>
    </subcellularLocation>
</comment>
<evidence type="ECO:0000256" key="5">
    <source>
        <dbReference type="ARBA" id="ARBA00022989"/>
    </source>
</evidence>
<name>H6Q5R3_WIGGL</name>
<dbReference type="HOGENOM" id="CLU_000604_8_1_6"/>
<sequence>MVFYIKKISKFFLDLLPLSLKIALNFQIGWKKEKITAFISNMLIIGITLNIIISILSISIINGFEHALKNKILNIVPHLEISFLSKFSIKNWKFLKTKILNFPDVIAISPYLNFVGLIENKIAFHVLYIHAIDTQYETKFQKNVKYFYKDQSNILLQLDKINNSIIIGAGIAKKFNLKIGDKLSIFPANINKKNNFVFPQSLNFKIVNIIKFNSQLDHDFAIISLFHAQKLLNRTNEIDGVNIKVKNMFKLNNVIKEFFLINNPNFFQINTWMLKYGYIYQDIQTVRAIIYLCVFLVSVIFSSSIISMLTAIMKRKIFDVAILFSLGAKNRLIYSVFLWYGGIYIIFGSFWGILIGLFISHYFNVIIKKIENLFNVQFLSSNIYFVDSIPIQIVAFDIFLIILFIFILFMISSIYSIFKMMRKSSNKFILS</sequence>
<dbReference type="Proteomes" id="UP000009061">
    <property type="component" value="Chromosome"/>
</dbReference>
<feature type="domain" description="ABC3 transporter permease C-terminal" evidence="8">
    <location>
        <begin position="294"/>
        <end position="424"/>
    </location>
</feature>
<keyword evidence="10" id="KW-1185">Reference proteome</keyword>
<evidence type="ECO:0000259" key="8">
    <source>
        <dbReference type="Pfam" id="PF02687"/>
    </source>
</evidence>
<evidence type="ECO:0000256" key="7">
    <source>
        <dbReference type="SAM" id="Phobius"/>
    </source>
</evidence>
<dbReference type="STRING" id="1142511.WIGMOR_0108"/>
<keyword evidence="3" id="KW-1003">Cell membrane</keyword>
<dbReference type="AlphaFoldDB" id="H6Q5R3"/>
<feature type="transmembrane region" description="Helical" evidence="7">
    <location>
        <begin position="332"/>
        <end position="360"/>
    </location>
</feature>
<evidence type="ECO:0000256" key="1">
    <source>
        <dbReference type="ARBA" id="ARBA00004651"/>
    </source>
</evidence>
<keyword evidence="5 7" id="KW-1133">Transmembrane helix</keyword>
<dbReference type="PANTHER" id="PTHR30489:SF0">
    <property type="entry name" value="LIPOPROTEIN-RELEASING SYSTEM TRANSMEMBRANE PROTEIN LOLE"/>
    <property type="match status" value="1"/>
</dbReference>
<keyword evidence="9" id="KW-0449">Lipoprotein</keyword>
<comment type="similarity">
    <text evidence="2">Belongs to the ABC-4 integral membrane protein family. LolC/E subfamily.</text>
</comment>
<dbReference type="RefSeq" id="WP_014353907.1">
    <property type="nucleotide sequence ID" value="NC_016893.1"/>
</dbReference>
<proteinExistence type="inferred from homology"/>
<evidence type="ECO:0000256" key="3">
    <source>
        <dbReference type="ARBA" id="ARBA00022475"/>
    </source>
</evidence>
<dbReference type="KEGG" id="wgl:WIGMOR_0108"/>
<evidence type="ECO:0000256" key="6">
    <source>
        <dbReference type="ARBA" id="ARBA00023136"/>
    </source>
</evidence>
<feature type="transmembrane region" description="Helical" evidence="7">
    <location>
        <begin position="288"/>
        <end position="312"/>
    </location>
</feature>
<feature type="transmembrane region" description="Helical" evidence="7">
    <location>
        <begin position="398"/>
        <end position="418"/>
    </location>
</feature>
<dbReference type="GO" id="GO:0098797">
    <property type="term" value="C:plasma membrane protein complex"/>
    <property type="evidence" value="ECO:0007669"/>
    <property type="project" value="TreeGrafter"/>
</dbReference>
<evidence type="ECO:0000313" key="10">
    <source>
        <dbReference type="Proteomes" id="UP000009061"/>
    </source>
</evidence>
<dbReference type="PANTHER" id="PTHR30489">
    <property type="entry name" value="LIPOPROTEIN-RELEASING SYSTEM TRANSMEMBRANE PROTEIN LOLE"/>
    <property type="match status" value="1"/>
</dbReference>
<keyword evidence="4 7" id="KW-0812">Transmembrane</keyword>
<dbReference type="InterPro" id="IPR051447">
    <property type="entry name" value="Lipoprotein-release_system"/>
</dbReference>
<evidence type="ECO:0000256" key="4">
    <source>
        <dbReference type="ARBA" id="ARBA00022692"/>
    </source>
</evidence>
<dbReference type="GO" id="GO:0044874">
    <property type="term" value="P:lipoprotein localization to outer membrane"/>
    <property type="evidence" value="ECO:0007669"/>
    <property type="project" value="TreeGrafter"/>
</dbReference>
<feature type="transmembrane region" description="Helical" evidence="7">
    <location>
        <begin position="42"/>
        <end position="64"/>
    </location>
</feature>